<dbReference type="Pfam" id="PF03562">
    <property type="entry name" value="MltA"/>
    <property type="match status" value="1"/>
</dbReference>
<evidence type="ECO:0000256" key="3">
    <source>
        <dbReference type="ARBA" id="ARBA00023239"/>
    </source>
</evidence>
<dbReference type="Gene3D" id="2.40.240.50">
    <property type="entry name" value="Barwin-like endoglucanases"/>
    <property type="match status" value="1"/>
</dbReference>
<dbReference type="CDD" id="cd14668">
    <property type="entry name" value="mlta_B"/>
    <property type="match status" value="1"/>
</dbReference>
<dbReference type="GO" id="GO:0071555">
    <property type="term" value="P:cell wall organization"/>
    <property type="evidence" value="ECO:0007669"/>
    <property type="project" value="UniProtKB-KW"/>
</dbReference>
<dbReference type="Proteomes" id="UP000185860">
    <property type="component" value="Unassembled WGS sequence"/>
</dbReference>
<evidence type="ECO:0000313" key="8">
    <source>
        <dbReference type="EMBL" id="OKH33679.1"/>
    </source>
</evidence>
<dbReference type="PIRSF" id="PIRSF019422">
    <property type="entry name" value="MltA"/>
    <property type="match status" value="1"/>
</dbReference>
<name>A0A1U7IAQ9_9CYAN</name>
<dbReference type="GO" id="GO:0008933">
    <property type="term" value="F:peptidoglycan lytic transglycosylase activity"/>
    <property type="evidence" value="ECO:0007669"/>
    <property type="project" value="TreeGrafter"/>
</dbReference>
<comment type="caution">
    <text evidence="8">The sequence shown here is derived from an EMBL/GenBank/DDBJ whole genome shotgun (WGS) entry which is preliminary data.</text>
</comment>
<evidence type="ECO:0000256" key="4">
    <source>
        <dbReference type="ARBA" id="ARBA00023316"/>
    </source>
</evidence>
<dbReference type="GO" id="GO:0009253">
    <property type="term" value="P:peptidoglycan catabolic process"/>
    <property type="evidence" value="ECO:0007669"/>
    <property type="project" value="TreeGrafter"/>
</dbReference>
<comment type="catalytic activity">
    <reaction evidence="1">
        <text>Exolytic cleavage of the (1-&gt;4)-beta-glycosidic linkage between N-acetylmuramic acid (MurNAc) and N-acetylglucosamine (GlcNAc) residues in peptidoglycan, from either the reducing or the non-reducing ends of the peptidoglycan chains, with concomitant formation of a 1,6-anhydrobond in the MurNAc residue.</text>
        <dbReference type="EC" id="4.2.2.n1"/>
    </reaction>
</comment>
<dbReference type="GO" id="GO:0019867">
    <property type="term" value="C:outer membrane"/>
    <property type="evidence" value="ECO:0007669"/>
    <property type="project" value="InterPro"/>
</dbReference>
<evidence type="ECO:0000313" key="9">
    <source>
        <dbReference type="Proteomes" id="UP000185860"/>
    </source>
</evidence>
<feature type="transmembrane region" description="Helical" evidence="6">
    <location>
        <begin position="7"/>
        <end position="26"/>
    </location>
</feature>
<proteinExistence type="predicted"/>
<evidence type="ECO:0000256" key="6">
    <source>
        <dbReference type="SAM" id="Phobius"/>
    </source>
</evidence>
<dbReference type="Gene3D" id="2.40.40.10">
    <property type="entry name" value="RlpA-like domain"/>
    <property type="match status" value="1"/>
</dbReference>
<dbReference type="Pfam" id="PF06725">
    <property type="entry name" value="3D"/>
    <property type="match status" value="1"/>
</dbReference>
<dbReference type="InterPro" id="IPR036908">
    <property type="entry name" value="RlpA-like_sf"/>
</dbReference>
<accession>A0A1U7IAQ9</accession>
<dbReference type="GO" id="GO:0004553">
    <property type="term" value="F:hydrolase activity, hydrolyzing O-glycosyl compounds"/>
    <property type="evidence" value="ECO:0007669"/>
    <property type="project" value="InterPro"/>
</dbReference>
<dbReference type="CDD" id="cd14485">
    <property type="entry name" value="mltA_like_LT_A"/>
    <property type="match status" value="1"/>
</dbReference>
<organism evidence="8 9">
    <name type="scientific">[Phormidium ambiguum] IAM M-71</name>
    <dbReference type="NCBI Taxonomy" id="454136"/>
    <lineage>
        <taxon>Bacteria</taxon>
        <taxon>Bacillati</taxon>
        <taxon>Cyanobacteriota</taxon>
        <taxon>Cyanophyceae</taxon>
        <taxon>Oscillatoriophycideae</taxon>
        <taxon>Aerosakkonematales</taxon>
        <taxon>Aerosakkonemataceae</taxon>
        <taxon>Floridanema</taxon>
    </lineage>
</organism>
<keyword evidence="6" id="KW-0472">Membrane</keyword>
<keyword evidence="4" id="KW-0961">Cell wall biogenesis/degradation</keyword>
<dbReference type="AlphaFoldDB" id="A0A1U7IAQ9"/>
<dbReference type="InterPro" id="IPR005300">
    <property type="entry name" value="MltA_B"/>
</dbReference>
<dbReference type="InterPro" id="IPR010611">
    <property type="entry name" value="3D_dom"/>
</dbReference>
<dbReference type="GO" id="GO:0009254">
    <property type="term" value="P:peptidoglycan turnover"/>
    <property type="evidence" value="ECO:0007669"/>
    <property type="project" value="InterPro"/>
</dbReference>
<reference evidence="8 9" key="1">
    <citation type="submission" date="2016-11" db="EMBL/GenBank/DDBJ databases">
        <title>Draft Genome Sequences of Nine Cyanobacterial Strains from Diverse Habitats.</title>
        <authorList>
            <person name="Zhu T."/>
            <person name="Hou S."/>
            <person name="Lu X."/>
            <person name="Hess W.R."/>
        </authorList>
    </citation>
    <scope>NUCLEOTIDE SEQUENCE [LARGE SCALE GENOMIC DNA]</scope>
    <source>
        <strain evidence="8 9">IAM M-71</strain>
    </source>
</reference>
<dbReference type="PANTHER" id="PTHR30124:SF0">
    <property type="entry name" value="MEMBRANE-BOUND LYTIC MUREIN TRANSGLYCOSYLASE A"/>
    <property type="match status" value="1"/>
</dbReference>
<evidence type="ECO:0000256" key="5">
    <source>
        <dbReference type="ARBA" id="ARBA00030918"/>
    </source>
</evidence>
<dbReference type="PANTHER" id="PTHR30124">
    <property type="entry name" value="MEMBRANE-BOUND LYTIC MUREIN TRANSGLYCOSYLASE A"/>
    <property type="match status" value="1"/>
</dbReference>
<keyword evidence="6" id="KW-0812">Transmembrane</keyword>
<dbReference type="PROSITE" id="PS51257">
    <property type="entry name" value="PROKAR_LIPOPROTEIN"/>
    <property type="match status" value="1"/>
</dbReference>
<dbReference type="SUPFAM" id="SSF50685">
    <property type="entry name" value="Barwin-like endoglucanases"/>
    <property type="match status" value="1"/>
</dbReference>
<keyword evidence="3" id="KW-0456">Lyase</keyword>
<evidence type="ECO:0000259" key="7">
    <source>
        <dbReference type="SMART" id="SM00925"/>
    </source>
</evidence>
<dbReference type="EMBL" id="MRCE01000027">
    <property type="protein sequence ID" value="OKH33679.1"/>
    <property type="molecule type" value="Genomic_DNA"/>
</dbReference>
<feature type="domain" description="Lytic transglycosylase MltA" evidence="7">
    <location>
        <begin position="178"/>
        <end position="319"/>
    </location>
</feature>
<sequence>MRKSLTLISLNVGLLMIAYGCLLAFWQQSVNINPVSSNLLIPELPDPKILLRDAPKPPKSLPVLLPVKTLLPDYIGIDEQIWGENQQDGDRIALLKSIDNSLRYLSSPQAITDYQKYKIPGVTRDRIIRSLTRFRQLVRTSRNAAELWSAVQKEFVLYQSIGRDGLGNVLFTAYYEPLYEASRTPTAEYRYPIYRLPANLKSWAKPHPTREQLEGKDGLQGNKGKLKGLELFWLRDRFDAYLIHIQGSAKLRLTDGKITTVGYAGNTAYNYSSIGKALADDGKLPLENLTMPVILQYFQQNPQELDNYLPRDRSFVFFQENYGRRATGSISVPLTADRSIATDKSIMPPGALALIHAPFPFAKDGEPKMQFNTVSRYVLDQDTGGAIKGAGRVDYFVGTGKIAGERAGMTVSNGYLFYLLLKQ</sequence>
<dbReference type="EC" id="4.2.2.n1" evidence="2"/>
<dbReference type="InterPro" id="IPR026044">
    <property type="entry name" value="MltA"/>
</dbReference>
<dbReference type="RefSeq" id="WP_073595721.1">
    <property type="nucleotide sequence ID" value="NZ_MRCE01000027.1"/>
</dbReference>
<protein>
    <recommendedName>
        <fullName evidence="2">peptidoglycan lytic exotransglycosylase</fullName>
        <ecNumber evidence="2">4.2.2.n1</ecNumber>
    </recommendedName>
    <alternativeName>
        <fullName evidence="5">Murein hydrolase A</fullName>
    </alternativeName>
</protein>
<keyword evidence="6" id="KW-1133">Transmembrane helix</keyword>
<evidence type="ECO:0000256" key="2">
    <source>
        <dbReference type="ARBA" id="ARBA00012587"/>
    </source>
</evidence>
<evidence type="ECO:0000256" key="1">
    <source>
        <dbReference type="ARBA" id="ARBA00001420"/>
    </source>
</evidence>
<gene>
    <name evidence="8" type="ORF">NIES2119_22405</name>
</gene>
<dbReference type="SMART" id="SM00925">
    <property type="entry name" value="MltA"/>
    <property type="match status" value="1"/>
</dbReference>
<dbReference type="OrthoDB" id="9783686at2"/>